<dbReference type="CDD" id="cd00082">
    <property type="entry name" value="HisKA"/>
    <property type="match status" value="1"/>
</dbReference>
<dbReference type="InterPro" id="IPR003661">
    <property type="entry name" value="HisK_dim/P_dom"/>
</dbReference>
<sequence>MNNQSESIVELTQLSSPYFIFKEDLGDKSSGEQFLLSMYDSVQASIFVVDVLEDGDFRYVALNPTHERWVGICSEDLKGKRPEDILSPIDAAKVRQHYSDCVRFGKTISYEQCLQFQGIPTWWITTLTPLRDAKSRIYRLIGTSNNITAAKQAERGRKLQAEREQLLAAIAQQIRKSQDLDPILHQIVKEIRPLLECDRVMVYRFQPDSSGVIIAESTVISSPLLGKNIQDPCFSTKHRERYRRGGIQVIEDIYAAGLHPCQRDFLASLQVRANLIVPIVLQQNLWGLLIAQHCLKPHQWQDTEIDLLKHLATQIEIAAQQAELQQQVQNLKAKLDLQMQQYTAELQKIQDFQALARRITEQIRDRLDETSILQTVTQELAQLLKADRCQIELYSSDYKLTTIAYEYTNSEPSCQGLIKHLADFPEVYQRLLQKQPLHSMEIIPGWQPKLRVIAQIAYPIFDGQGIIGNIWLIRPTQQQFDEFEIELVQQIANECAIAIRGSRLYETTQTQVRELGTVAGLKSEFLRTLAHELRTPITSISLAAQTLESFLILEELLDKDIVPQLLQILHNECERSSKLINDLLTFTHPQAAPDTQTLIAIDLQTWLPPIVESFQEVAACQRQQLNLNIQPELPLLETDITDLERIVTELLNHVCKYTPGGQAITVSAGLVADMVQISFHNSGLEIPAEQLSRVFEPFYHLTKNDSWKHSGTGLELALVQKMVKHLGGSIHVESAAGQTTFIVKFPKPELFCELLY</sequence>
<accession>A0A951PU99</accession>
<dbReference type="Gene3D" id="3.30.450.20">
    <property type="entry name" value="PAS domain"/>
    <property type="match status" value="1"/>
</dbReference>
<dbReference type="Gene3D" id="1.10.287.130">
    <property type="match status" value="1"/>
</dbReference>
<dbReference type="Pfam" id="PF02518">
    <property type="entry name" value="HATPase_c"/>
    <property type="match status" value="1"/>
</dbReference>
<evidence type="ECO:0000259" key="9">
    <source>
        <dbReference type="PROSITE" id="PS50109"/>
    </source>
</evidence>
<dbReference type="AlphaFoldDB" id="A0A951PU99"/>
<dbReference type="GO" id="GO:0000155">
    <property type="term" value="F:phosphorelay sensor kinase activity"/>
    <property type="evidence" value="ECO:0007669"/>
    <property type="project" value="InterPro"/>
</dbReference>
<evidence type="ECO:0000256" key="6">
    <source>
        <dbReference type="ARBA" id="ARBA00023012"/>
    </source>
</evidence>
<keyword evidence="4" id="KW-0597">Phosphoprotein</keyword>
<dbReference type="InterPro" id="IPR003594">
    <property type="entry name" value="HATPase_dom"/>
</dbReference>
<feature type="domain" description="Phytochrome chromophore attachment site" evidence="8">
    <location>
        <begin position="179"/>
        <end position="314"/>
    </location>
</feature>
<dbReference type="Proteomes" id="UP000715781">
    <property type="component" value="Unassembled WGS sequence"/>
</dbReference>
<comment type="caution">
    <text evidence="11">The sequence shown here is derived from an EMBL/GenBank/DDBJ whole genome shotgun (WGS) entry which is preliminary data.</text>
</comment>
<evidence type="ECO:0000256" key="7">
    <source>
        <dbReference type="SAM" id="Coils"/>
    </source>
</evidence>
<feature type="domain" description="Histidine kinase" evidence="9">
    <location>
        <begin position="528"/>
        <end position="749"/>
    </location>
</feature>
<name>A0A951PU99_9NOST</name>
<dbReference type="InterPro" id="IPR013656">
    <property type="entry name" value="PAS_4"/>
</dbReference>
<keyword evidence="7" id="KW-0175">Coiled coil</keyword>
<proteinExistence type="inferred from homology"/>
<gene>
    <name evidence="11" type="ORF">KME32_04405</name>
</gene>
<dbReference type="Gene3D" id="3.30.450.40">
    <property type="match status" value="3"/>
</dbReference>
<dbReference type="SUPFAM" id="SSF47384">
    <property type="entry name" value="Homodimeric domain of signal transducing histidine kinase"/>
    <property type="match status" value="1"/>
</dbReference>
<dbReference type="InterPro" id="IPR005467">
    <property type="entry name" value="His_kinase_dom"/>
</dbReference>
<dbReference type="InterPro" id="IPR003018">
    <property type="entry name" value="GAF"/>
</dbReference>
<feature type="coiled-coil region" evidence="7">
    <location>
        <begin position="314"/>
        <end position="345"/>
    </location>
</feature>
<feature type="domain" description="PAS" evidence="10">
    <location>
        <begin position="31"/>
        <end position="105"/>
    </location>
</feature>
<dbReference type="InterPro" id="IPR000014">
    <property type="entry name" value="PAS"/>
</dbReference>
<dbReference type="PROSITE" id="PS50109">
    <property type="entry name" value="HIS_KIN"/>
    <property type="match status" value="1"/>
</dbReference>
<comment type="similarity">
    <text evidence="2">In the N-terminal section; belongs to the phytochrome family.</text>
</comment>
<dbReference type="PANTHER" id="PTHR43547">
    <property type="entry name" value="TWO-COMPONENT HISTIDINE KINASE"/>
    <property type="match status" value="1"/>
</dbReference>
<dbReference type="PROSITE" id="PS50112">
    <property type="entry name" value="PAS"/>
    <property type="match status" value="1"/>
</dbReference>
<evidence type="ECO:0000313" key="12">
    <source>
        <dbReference type="Proteomes" id="UP000715781"/>
    </source>
</evidence>
<organism evidence="11 12">
    <name type="scientific">Mojavia pulchra JT2-VF2</name>
    <dbReference type="NCBI Taxonomy" id="287848"/>
    <lineage>
        <taxon>Bacteria</taxon>
        <taxon>Bacillati</taxon>
        <taxon>Cyanobacteriota</taxon>
        <taxon>Cyanophyceae</taxon>
        <taxon>Nostocales</taxon>
        <taxon>Nostocaceae</taxon>
    </lineage>
</organism>
<dbReference type="CDD" id="cd00130">
    <property type="entry name" value="PAS"/>
    <property type="match status" value="1"/>
</dbReference>
<evidence type="ECO:0000256" key="5">
    <source>
        <dbReference type="ARBA" id="ARBA00022777"/>
    </source>
</evidence>
<keyword evidence="5" id="KW-0418">Kinase</keyword>
<evidence type="ECO:0000313" key="11">
    <source>
        <dbReference type="EMBL" id="MBW4560394.1"/>
    </source>
</evidence>
<comment type="catalytic activity">
    <reaction evidence="1">
        <text>ATP + protein L-histidine = ADP + protein N-phospho-L-histidine.</text>
        <dbReference type="EC" id="2.7.13.3"/>
    </reaction>
</comment>
<dbReference type="SMART" id="SM00065">
    <property type="entry name" value="GAF"/>
    <property type="match status" value="2"/>
</dbReference>
<dbReference type="InterPro" id="IPR035965">
    <property type="entry name" value="PAS-like_dom_sf"/>
</dbReference>
<dbReference type="SUPFAM" id="SSF55874">
    <property type="entry name" value="ATPase domain of HSP90 chaperone/DNA topoisomerase II/histidine kinase"/>
    <property type="match status" value="1"/>
</dbReference>
<dbReference type="PRINTS" id="PR00344">
    <property type="entry name" value="BCTRLSENSOR"/>
</dbReference>
<dbReference type="PROSITE" id="PS50046">
    <property type="entry name" value="PHYTOCHROME_2"/>
    <property type="match status" value="1"/>
</dbReference>
<dbReference type="EC" id="2.7.13.3" evidence="3"/>
<evidence type="ECO:0000256" key="2">
    <source>
        <dbReference type="ARBA" id="ARBA00006402"/>
    </source>
</evidence>
<dbReference type="SMART" id="SM00388">
    <property type="entry name" value="HisKA"/>
    <property type="match status" value="1"/>
</dbReference>
<keyword evidence="5" id="KW-0808">Transferase</keyword>
<dbReference type="InterPro" id="IPR036890">
    <property type="entry name" value="HATPase_C_sf"/>
</dbReference>
<dbReference type="SUPFAM" id="SSF55781">
    <property type="entry name" value="GAF domain-like"/>
    <property type="match status" value="2"/>
</dbReference>
<reference evidence="11" key="2">
    <citation type="journal article" date="2022" name="Microbiol. Resour. Announc.">
        <title>Metagenome Sequencing to Explore Phylogenomics of Terrestrial Cyanobacteria.</title>
        <authorList>
            <person name="Ward R.D."/>
            <person name="Stajich J.E."/>
            <person name="Johansen J.R."/>
            <person name="Huntemann M."/>
            <person name="Clum A."/>
            <person name="Foster B."/>
            <person name="Foster B."/>
            <person name="Roux S."/>
            <person name="Palaniappan K."/>
            <person name="Varghese N."/>
            <person name="Mukherjee S."/>
            <person name="Reddy T.B.K."/>
            <person name="Daum C."/>
            <person name="Copeland A."/>
            <person name="Chen I.A."/>
            <person name="Ivanova N.N."/>
            <person name="Kyrpides N.C."/>
            <person name="Shapiro N."/>
            <person name="Eloe-Fadrosh E.A."/>
            <person name="Pietrasiak N."/>
        </authorList>
    </citation>
    <scope>NUCLEOTIDE SEQUENCE</scope>
    <source>
        <strain evidence="11">JT2-VF2</strain>
    </source>
</reference>
<evidence type="ECO:0000256" key="1">
    <source>
        <dbReference type="ARBA" id="ARBA00000085"/>
    </source>
</evidence>
<evidence type="ECO:0000256" key="3">
    <source>
        <dbReference type="ARBA" id="ARBA00012438"/>
    </source>
</evidence>
<dbReference type="InterPro" id="IPR029016">
    <property type="entry name" value="GAF-like_dom_sf"/>
</dbReference>
<dbReference type="PANTHER" id="PTHR43547:SF2">
    <property type="entry name" value="HYBRID SIGNAL TRANSDUCTION HISTIDINE KINASE C"/>
    <property type="match status" value="1"/>
</dbReference>
<dbReference type="Pfam" id="PF08448">
    <property type="entry name" value="PAS_4"/>
    <property type="match status" value="1"/>
</dbReference>
<dbReference type="Gene3D" id="3.30.565.10">
    <property type="entry name" value="Histidine kinase-like ATPase, C-terminal domain"/>
    <property type="match status" value="1"/>
</dbReference>
<dbReference type="SUPFAM" id="SSF55785">
    <property type="entry name" value="PYP-like sensor domain (PAS domain)"/>
    <property type="match status" value="1"/>
</dbReference>
<dbReference type="SMART" id="SM00387">
    <property type="entry name" value="HATPase_c"/>
    <property type="match status" value="1"/>
</dbReference>
<dbReference type="EMBL" id="JAHHHN010000002">
    <property type="protein sequence ID" value="MBW4560394.1"/>
    <property type="molecule type" value="Genomic_DNA"/>
</dbReference>
<reference evidence="11" key="1">
    <citation type="submission" date="2021-05" db="EMBL/GenBank/DDBJ databases">
        <authorList>
            <person name="Pietrasiak N."/>
            <person name="Ward R."/>
            <person name="Stajich J.E."/>
            <person name="Kurbessoian T."/>
        </authorList>
    </citation>
    <scope>NUCLEOTIDE SEQUENCE</scope>
    <source>
        <strain evidence="11">JT2-VF2</strain>
    </source>
</reference>
<evidence type="ECO:0000256" key="4">
    <source>
        <dbReference type="ARBA" id="ARBA00022553"/>
    </source>
</evidence>
<dbReference type="InterPro" id="IPR036097">
    <property type="entry name" value="HisK_dim/P_sf"/>
</dbReference>
<dbReference type="Pfam" id="PF00512">
    <property type="entry name" value="HisKA"/>
    <property type="match status" value="1"/>
</dbReference>
<protein>
    <recommendedName>
        <fullName evidence="3">histidine kinase</fullName>
        <ecNumber evidence="3">2.7.13.3</ecNumber>
    </recommendedName>
</protein>
<dbReference type="NCBIfam" id="TIGR00229">
    <property type="entry name" value="sensory_box"/>
    <property type="match status" value="1"/>
</dbReference>
<dbReference type="Pfam" id="PF01590">
    <property type="entry name" value="GAF"/>
    <property type="match status" value="2"/>
</dbReference>
<dbReference type="InterPro" id="IPR016132">
    <property type="entry name" value="Phyto_chromo_attachment"/>
</dbReference>
<keyword evidence="6" id="KW-0902">Two-component regulatory system</keyword>
<evidence type="ECO:0000259" key="10">
    <source>
        <dbReference type="PROSITE" id="PS50112"/>
    </source>
</evidence>
<evidence type="ECO:0000259" key="8">
    <source>
        <dbReference type="PROSITE" id="PS50046"/>
    </source>
</evidence>
<dbReference type="InterPro" id="IPR004358">
    <property type="entry name" value="Sig_transdc_His_kin-like_C"/>
</dbReference>